<dbReference type="Gene3D" id="3.40.50.1110">
    <property type="entry name" value="SGNH hydrolase"/>
    <property type="match status" value="1"/>
</dbReference>
<gene>
    <name evidence="3" type="ORF">HPE63_08745</name>
</gene>
<dbReference type="PANTHER" id="PTHR22901:SF0">
    <property type="entry name" value="SIALATE O-ACETYLESTERASE"/>
    <property type="match status" value="1"/>
</dbReference>
<proteinExistence type="predicted"/>
<dbReference type="InterPro" id="IPR036514">
    <property type="entry name" value="SGNH_hydro_sf"/>
</dbReference>
<comment type="caution">
    <text evidence="3">The sequence shown here is derived from an EMBL/GenBank/DDBJ whole genome shotgun (WGS) entry which is preliminary data.</text>
</comment>
<evidence type="ECO:0000259" key="2">
    <source>
        <dbReference type="Pfam" id="PF03629"/>
    </source>
</evidence>
<keyword evidence="1" id="KW-0378">Hydrolase</keyword>
<dbReference type="EMBL" id="JABTCG010000003">
    <property type="protein sequence ID" value="MBD0850754.1"/>
    <property type="molecule type" value="Genomic_DNA"/>
</dbReference>
<dbReference type="Pfam" id="PF03629">
    <property type="entry name" value="SASA"/>
    <property type="match status" value="1"/>
</dbReference>
<sequence length="469" mass="52895">MKNLRKFISILWVIGTVQICSAKIWLPSILSDNMVLQQESNVTIWGWSTATSDSITIKGSWNNISVTTEAYQGVWSVSLPTPAAGGPFTVTIEGHEKVVIDNVLIGEVWLASGQSNMEWSANSKIVNAETEISNARYPNIRFFHVDRHLARHPQDDTPGFWVECTPETTANFSAVAYFFGRDIHKKTGWPMGLIGSSWGGTPIETWIPKTVLSMNPELVEAAKKIEPRKWWPNEPGWAYNAMIHPLVNFRIAGCIWYQGESNRQNATSYYKSFPLLIKTWREVWDNEFPFYYAQLAPFKYEAADALDVAIVRDAQLQTQLQIPKTGMAVTNDIGNLEDIHPRNKQEVGRRLALWALAKDYGVSSLEYSGPVYKSMEIRKDKITLLFDHAQEGLVKKGKRLTDFMVAGPDRVFYPAKAKIVGNTVMVSAKNVKNPVAVRFAFTDTAQPNLYNTEGLPASAFRTDSWEFEE</sequence>
<evidence type="ECO:0000313" key="3">
    <source>
        <dbReference type="EMBL" id="MBD0850754.1"/>
    </source>
</evidence>
<feature type="domain" description="Sialate O-acetylesterase" evidence="2">
    <location>
        <begin position="107"/>
        <end position="352"/>
    </location>
</feature>
<dbReference type="InterPro" id="IPR039329">
    <property type="entry name" value="SIAE"/>
</dbReference>
<reference evidence="3 4" key="1">
    <citation type="submission" date="2020-05" db="EMBL/GenBank/DDBJ databases">
        <title>The draft genome sequence of Maribacter arenosus CAU 1321.</title>
        <authorList>
            <person name="Mu L."/>
        </authorList>
    </citation>
    <scope>NUCLEOTIDE SEQUENCE [LARGE SCALE GENOMIC DNA]</scope>
    <source>
        <strain evidence="3 4">CAU 1321</strain>
    </source>
</reference>
<dbReference type="InterPro" id="IPR005181">
    <property type="entry name" value="SASA"/>
</dbReference>
<name>A0ABR7VFC7_9FLAO</name>
<organism evidence="3 4">
    <name type="scientific">Maribacter arenosus</name>
    <dbReference type="NCBI Taxonomy" id="1854708"/>
    <lineage>
        <taxon>Bacteria</taxon>
        <taxon>Pseudomonadati</taxon>
        <taxon>Bacteroidota</taxon>
        <taxon>Flavobacteriia</taxon>
        <taxon>Flavobacteriales</taxon>
        <taxon>Flavobacteriaceae</taxon>
        <taxon>Maribacter</taxon>
    </lineage>
</organism>
<dbReference type="Proteomes" id="UP000598350">
    <property type="component" value="Unassembled WGS sequence"/>
</dbReference>
<protein>
    <submittedName>
        <fullName evidence="3">Sialate O-acetylesterase</fullName>
    </submittedName>
</protein>
<evidence type="ECO:0000256" key="1">
    <source>
        <dbReference type="ARBA" id="ARBA00022801"/>
    </source>
</evidence>
<dbReference type="PANTHER" id="PTHR22901">
    <property type="entry name" value="SIALATE O-ACETYLESTERASE"/>
    <property type="match status" value="1"/>
</dbReference>
<accession>A0ABR7VFC7</accession>
<keyword evidence="4" id="KW-1185">Reference proteome</keyword>
<evidence type="ECO:0000313" key="4">
    <source>
        <dbReference type="Proteomes" id="UP000598350"/>
    </source>
</evidence>
<dbReference type="RefSeq" id="WP_188313892.1">
    <property type="nucleotide sequence ID" value="NZ_JABTCG010000003.1"/>
</dbReference>
<dbReference type="SUPFAM" id="SSF52266">
    <property type="entry name" value="SGNH hydrolase"/>
    <property type="match status" value="1"/>
</dbReference>